<name>L0ECY0_THECK</name>
<reference evidence="5" key="1">
    <citation type="submission" date="2012-01" db="EMBL/GenBank/DDBJ databases">
        <title>Complete sequence of chromosome of Thermobacillus composti KWC4.</title>
        <authorList>
            <person name="Lucas S."/>
            <person name="Han J."/>
            <person name="Lapidus A."/>
            <person name="Cheng J.-F."/>
            <person name="Goodwin L."/>
            <person name="Pitluck S."/>
            <person name="Peters L."/>
            <person name="Ovchinnikova G."/>
            <person name="Teshima H."/>
            <person name="Detter J.C."/>
            <person name="Han C."/>
            <person name="Tapia R."/>
            <person name="Land M."/>
            <person name="Hauser L."/>
            <person name="Kyrpides N."/>
            <person name="Ivanova N."/>
            <person name="Pagani I."/>
            <person name="Anderson I."/>
            <person name="Woyke T."/>
        </authorList>
    </citation>
    <scope>NUCLEOTIDE SEQUENCE [LARGE SCALE GENOMIC DNA]</scope>
    <source>
        <strain evidence="5">DSM 18247 / JCM 13945 / KWC4</strain>
    </source>
</reference>
<accession>L0ECY0</accession>
<evidence type="ECO:0000313" key="5">
    <source>
        <dbReference type="Proteomes" id="UP000010795"/>
    </source>
</evidence>
<feature type="binding site" evidence="3">
    <location>
        <position position="125"/>
    </location>
    <ligand>
        <name>a divalent metal cation</name>
        <dbReference type="ChEBI" id="CHEBI:60240"/>
    </ligand>
</feature>
<dbReference type="STRING" id="717605.Theco_0816"/>
<dbReference type="eggNOG" id="COG2318">
    <property type="taxonomic scope" value="Bacteria"/>
</dbReference>
<protein>
    <recommendedName>
        <fullName evidence="6">Damage-inducible protein DinB</fullName>
    </recommendedName>
</protein>
<keyword evidence="5" id="KW-1185">Reference proteome</keyword>
<evidence type="ECO:0000313" key="4">
    <source>
        <dbReference type="EMBL" id="AGA57015.1"/>
    </source>
</evidence>
<proteinExistence type="inferred from homology"/>
<dbReference type="OrthoDB" id="9811413at2"/>
<dbReference type="PANTHER" id="PTHR37302:SF3">
    <property type="entry name" value="DAMAGE-INDUCIBLE PROTEIN DINB"/>
    <property type="match status" value="1"/>
</dbReference>
<evidence type="ECO:0000256" key="3">
    <source>
        <dbReference type="PIRSR" id="PIRSR607837-1"/>
    </source>
</evidence>
<dbReference type="InterPro" id="IPR034660">
    <property type="entry name" value="DinB/YfiT-like"/>
</dbReference>
<keyword evidence="2 3" id="KW-0479">Metal-binding</keyword>
<sequence length="152" mass="17215">MRSIRALFDQVYWADKRLLATLEAAGHPPAAAIRLFDHILNAERVWLTRLEGGDSSHLPIWTSPDSLVGMRERIEALHADFGRFLSALDDAALDAVLEYRNQSGVTFRSKVRDILLHVALHGQYHRGQINQLLRGAGLEPINVDYIMFVRET</sequence>
<dbReference type="Proteomes" id="UP000010795">
    <property type="component" value="Chromosome"/>
</dbReference>
<dbReference type="GO" id="GO:0046872">
    <property type="term" value="F:metal ion binding"/>
    <property type="evidence" value="ECO:0007669"/>
    <property type="project" value="UniProtKB-KW"/>
</dbReference>
<feature type="binding site" evidence="3">
    <location>
        <position position="121"/>
    </location>
    <ligand>
        <name>a divalent metal cation</name>
        <dbReference type="ChEBI" id="CHEBI:60240"/>
    </ligand>
</feature>
<evidence type="ECO:0000256" key="2">
    <source>
        <dbReference type="ARBA" id="ARBA00022723"/>
    </source>
</evidence>
<organism evidence="4 5">
    <name type="scientific">Thermobacillus composti (strain DSM 18247 / JCM 13945 / KWC4)</name>
    <dbReference type="NCBI Taxonomy" id="717605"/>
    <lineage>
        <taxon>Bacteria</taxon>
        <taxon>Bacillati</taxon>
        <taxon>Bacillota</taxon>
        <taxon>Bacilli</taxon>
        <taxon>Bacillales</taxon>
        <taxon>Paenibacillaceae</taxon>
        <taxon>Thermobacillus</taxon>
    </lineage>
</organism>
<dbReference type="Pfam" id="PF05163">
    <property type="entry name" value="DinB"/>
    <property type="match status" value="1"/>
</dbReference>
<dbReference type="KEGG" id="tco:Theco_0816"/>
<evidence type="ECO:0008006" key="6">
    <source>
        <dbReference type="Google" id="ProtNLM"/>
    </source>
</evidence>
<dbReference type="HOGENOM" id="CLU_101283_3_0_9"/>
<feature type="binding site" evidence="3">
    <location>
        <position position="38"/>
    </location>
    <ligand>
        <name>a divalent metal cation</name>
        <dbReference type="ChEBI" id="CHEBI:60240"/>
    </ligand>
</feature>
<dbReference type="RefSeq" id="WP_015253774.1">
    <property type="nucleotide sequence ID" value="NC_019897.1"/>
</dbReference>
<dbReference type="SUPFAM" id="SSF109854">
    <property type="entry name" value="DinB/YfiT-like putative metalloenzymes"/>
    <property type="match status" value="1"/>
</dbReference>
<dbReference type="PANTHER" id="PTHR37302">
    <property type="entry name" value="SLR1116 PROTEIN"/>
    <property type="match status" value="1"/>
</dbReference>
<dbReference type="InterPro" id="IPR007837">
    <property type="entry name" value="DinB"/>
</dbReference>
<dbReference type="AlphaFoldDB" id="L0ECY0"/>
<dbReference type="EMBL" id="CP003255">
    <property type="protein sequence ID" value="AGA57015.1"/>
    <property type="molecule type" value="Genomic_DNA"/>
</dbReference>
<comment type="similarity">
    <text evidence="1">Belongs to the DinB family.</text>
</comment>
<gene>
    <name evidence="4" type="ordered locus">Theco_0816</name>
</gene>
<evidence type="ECO:0000256" key="1">
    <source>
        <dbReference type="ARBA" id="ARBA00008635"/>
    </source>
</evidence>
<dbReference type="Gene3D" id="1.20.120.450">
    <property type="entry name" value="dinb family like domain"/>
    <property type="match status" value="1"/>
</dbReference>